<reference evidence="3" key="1">
    <citation type="journal article" date="2004" name="Nature">
        <title>Genome duplication in the teleost fish Tetraodon nigroviridis reveals the early vertebrate proto-karyotype.</title>
        <authorList>
            <person name="Jaillon O."/>
            <person name="Aury J.-M."/>
            <person name="Brunet F."/>
            <person name="Petit J.-L."/>
            <person name="Stange-Thomann N."/>
            <person name="Mauceli E."/>
            <person name="Bouneau L."/>
            <person name="Fischer C."/>
            <person name="Ozouf-Costaz C."/>
            <person name="Bernot A."/>
            <person name="Nicaud S."/>
            <person name="Jaffe D."/>
            <person name="Fisher S."/>
            <person name="Lutfalla G."/>
            <person name="Dossat C."/>
            <person name="Segurens B."/>
            <person name="Dasilva C."/>
            <person name="Salanoubat M."/>
            <person name="Levy M."/>
            <person name="Boudet N."/>
            <person name="Castellano S."/>
            <person name="Anthouard V."/>
            <person name="Jubin C."/>
            <person name="Castelli V."/>
            <person name="Katinka M."/>
            <person name="Vacherie B."/>
            <person name="Biemont C."/>
            <person name="Skalli Z."/>
            <person name="Cattolico L."/>
            <person name="Poulain J."/>
            <person name="De Berardinis V."/>
            <person name="Cruaud C."/>
            <person name="Duprat S."/>
            <person name="Brottier P."/>
            <person name="Coutanceau J.-P."/>
            <person name="Gouzy J."/>
            <person name="Parra G."/>
            <person name="Lardier G."/>
            <person name="Chapple C."/>
            <person name="McKernan K.J."/>
            <person name="McEwan P."/>
            <person name="Bosak S."/>
            <person name="Kellis M."/>
            <person name="Volff J.-N."/>
            <person name="Guigo R."/>
            <person name="Zody M.C."/>
            <person name="Mesirov J."/>
            <person name="Lindblad-Toh K."/>
            <person name="Birren B."/>
            <person name="Nusbaum C."/>
            <person name="Kahn D."/>
            <person name="Robinson-Rechavi M."/>
            <person name="Laudet V."/>
            <person name="Schachter V."/>
            <person name="Quetier F."/>
            <person name="Saurin W."/>
            <person name="Scarpelli C."/>
            <person name="Wincker P."/>
            <person name="Lander E.S."/>
            <person name="Weissenbach J."/>
            <person name="Roest Crollius H."/>
        </authorList>
    </citation>
    <scope>NUCLEOTIDE SEQUENCE [LARGE SCALE GENOMIC DNA]</scope>
</reference>
<dbReference type="InterPro" id="IPR036116">
    <property type="entry name" value="FN3_sf"/>
</dbReference>
<organism evidence="3">
    <name type="scientific">Tetraodon nigroviridis</name>
    <name type="common">Spotted green pufferfish</name>
    <name type="synonym">Chelonodon nigroviridis</name>
    <dbReference type="NCBI Taxonomy" id="99883"/>
    <lineage>
        <taxon>Eukaryota</taxon>
        <taxon>Metazoa</taxon>
        <taxon>Chordata</taxon>
        <taxon>Craniata</taxon>
        <taxon>Vertebrata</taxon>
        <taxon>Euteleostomi</taxon>
        <taxon>Actinopterygii</taxon>
        <taxon>Neopterygii</taxon>
        <taxon>Teleostei</taxon>
        <taxon>Neoteleostei</taxon>
        <taxon>Acanthomorphata</taxon>
        <taxon>Eupercaria</taxon>
        <taxon>Tetraodontiformes</taxon>
        <taxon>Tetradontoidea</taxon>
        <taxon>Tetraodontidae</taxon>
        <taxon>Tetraodon</taxon>
    </lineage>
</organism>
<dbReference type="EMBL" id="CAAE01014653">
    <property type="protein sequence ID" value="CAG01641.1"/>
    <property type="molecule type" value="Genomic_DNA"/>
</dbReference>
<evidence type="ECO:0000259" key="2">
    <source>
        <dbReference type="PROSITE" id="PS50853"/>
    </source>
</evidence>
<reference evidence="3" key="2">
    <citation type="submission" date="2004-02" db="EMBL/GenBank/DDBJ databases">
        <authorList>
            <consortium name="Genoscope"/>
            <consortium name="Whitehead Institute Centre for Genome Research"/>
        </authorList>
    </citation>
    <scope>NUCLEOTIDE SEQUENCE</scope>
</reference>
<accession>Q4SCJ1</accession>
<dbReference type="KEGG" id="tng:GSTEN00020471G001"/>
<dbReference type="InterPro" id="IPR003961">
    <property type="entry name" value="FN3_dom"/>
</dbReference>
<dbReference type="AlphaFoldDB" id="Q4SCJ1"/>
<sequence>MSVSMRNQPQRRRSLGPVSPKRLYRNLSVKLGVGESSVGGEAHAPKHPSKSADAYKSLWEAVENEDTLAVQSLLSKDHINCGTGGGGSIWEKKDKKEKDWVKDREKGVNRVSDQGLVPLDVAALTHNSPLLHVLSKAGARPNPVLEWSTSESFKRILGSVQVTETKNPSYTIKGLTTGVYYFVRVSAFNVKGWGPPRCSTPASAATSSWRECVGVKSQFRNNEGLLRKLLEDAREPDYKGICFESTKPQSPSKRLSVSRGIKQLFQSATKFVRLLQRGVYLATVFYHKDNILVTAEDQIPLVEIQCCSTSISQDFFWFAKLSCVWQQVPWLQQALASAQSSSSSLLQNRHNILKAVSLLQTSLGTMDLGQVYYEPLKDRQGNILLVTLKDYLNASSSPDPPFHWMPLARLERNRTRTPLLPEPTAMDTLYEQLKEKISFHRRSTQWAQPGLYVGILKLCSSVEQIRVLVPQRLPNLLCHTRVRVNAHVSREEWAWLQSHVYTSTGSAQNLLGSEDECLTETGALTEFARSLRAAVTHLLTKLNIPLYRVPSATAPRTLILILSHLCNEVTSNVCALCAQAYQYGVYTRELLQFGDKASMLLLLPPSEDFSSSYWPLVGTKEPGLTMPLQIFELVHFWTYEQEFLLQYCQAWVRMELDTHLAQQALREALDTKELQEARERLNHVSDRSRKLDALWRDARWIMDCLQCVRSKQWVGAVPLSLVMGGEPPTRPDGEQDESSLTARLTWPHHSQSQRQPTAEAPPPAGVMVIPEEPAPSEGIVKGGYPVDMAAQSTVDLTSVGQTDLGSSEAFIESGMEPTGATPMEMGFTVLGPPESHSQSQDFQPCITEVIQPMEMAELVDILPTLSLIEEEATSGPVIPSVLDMLESFGLGMPDSDTLIQLEEPDLSSEATCLSPFQSNCSSRDTDTQASASSAGYATVNSAVNSTVNCTVNAMGHESLHSSFEGLQEVTEDEQASNIRLPGRNKVEWHRLSASSS</sequence>
<dbReference type="InterPro" id="IPR013783">
    <property type="entry name" value="Ig-like_fold"/>
</dbReference>
<gene>
    <name evidence="3" type="ORF">GSTENG00020471001</name>
</gene>
<feature type="region of interest" description="Disordered" evidence="1">
    <location>
        <begin position="1"/>
        <end position="21"/>
    </location>
</feature>
<feature type="domain" description="Fibronectin type-III" evidence="2">
    <location>
        <begin position="117"/>
        <end position="207"/>
    </location>
</feature>
<dbReference type="PANTHER" id="PTHR21437:SF2">
    <property type="entry name" value="ANKYRIN REPEAT AND FIBRONECTIN TYPE-III DOMAIN-CONTAINING PROTEIN 1-LIKE"/>
    <property type="match status" value="1"/>
</dbReference>
<dbReference type="GO" id="GO:0000132">
    <property type="term" value="P:establishment of mitotic spindle orientation"/>
    <property type="evidence" value="ECO:0007669"/>
    <property type="project" value="TreeGrafter"/>
</dbReference>
<dbReference type="GO" id="GO:0005819">
    <property type="term" value="C:spindle"/>
    <property type="evidence" value="ECO:0007669"/>
    <property type="project" value="TreeGrafter"/>
</dbReference>
<comment type="caution">
    <text evidence="3">The sequence shown here is derived from an EMBL/GenBank/DDBJ whole genome shotgun (WGS) entry which is preliminary data.</text>
</comment>
<dbReference type="SUPFAM" id="SSF49265">
    <property type="entry name" value="Fibronectin type III"/>
    <property type="match status" value="1"/>
</dbReference>
<dbReference type="PANTHER" id="PTHR21437">
    <property type="entry name" value="WIDE AWAKE"/>
    <property type="match status" value="1"/>
</dbReference>
<dbReference type="InterPro" id="IPR039269">
    <property type="entry name" value="ANKFN1"/>
</dbReference>
<evidence type="ECO:0000256" key="1">
    <source>
        <dbReference type="SAM" id="MobiDB-lite"/>
    </source>
</evidence>
<dbReference type="PROSITE" id="PS50853">
    <property type="entry name" value="FN3"/>
    <property type="match status" value="1"/>
</dbReference>
<proteinExistence type="predicted"/>
<dbReference type="GO" id="GO:0061172">
    <property type="term" value="P:regulation of establishment of bipolar cell polarity"/>
    <property type="evidence" value="ECO:0007669"/>
    <property type="project" value="TreeGrafter"/>
</dbReference>
<evidence type="ECO:0000313" key="3">
    <source>
        <dbReference type="EMBL" id="CAG01641.1"/>
    </source>
</evidence>
<protein>
    <submittedName>
        <fullName evidence="3">(spotted green pufferfish) hypothetical protein</fullName>
    </submittedName>
</protein>
<dbReference type="Gene3D" id="2.60.40.10">
    <property type="entry name" value="Immunoglobulins"/>
    <property type="match status" value="1"/>
</dbReference>
<name>Q4SCJ1_TETNG</name>
<dbReference type="CDD" id="cd00063">
    <property type="entry name" value="FN3"/>
    <property type="match status" value="1"/>
</dbReference>
<dbReference type="OrthoDB" id="2428204at2759"/>